<dbReference type="InterPro" id="IPR001789">
    <property type="entry name" value="Sig_transdc_resp-reg_receiver"/>
</dbReference>
<keyword evidence="1" id="KW-0418">Kinase</keyword>
<keyword evidence="3" id="KW-0175">Coiled coil</keyword>
<evidence type="ECO:0000256" key="1">
    <source>
        <dbReference type="ARBA" id="ARBA00022777"/>
    </source>
</evidence>
<evidence type="ECO:0000259" key="6">
    <source>
        <dbReference type="PROSITE" id="PS50112"/>
    </source>
</evidence>
<organism evidence="8 9">
    <name type="scientific">Symplocastrum torsivum CPER-KK1</name>
    <dbReference type="NCBI Taxonomy" id="450513"/>
    <lineage>
        <taxon>Bacteria</taxon>
        <taxon>Bacillati</taxon>
        <taxon>Cyanobacteriota</taxon>
        <taxon>Cyanophyceae</taxon>
        <taxon>Oscillatoriophycideae</taxon>
        <taxon>Oscillatoriales</taxon>
        <taxon>Microcoleaceae</taxon>
        <taxon>Symplocastrum</taxon>
    </lineage>
</organism>
<dbReference type="PROSITE" id="PS50113">
    <property type="entry name" value="PAC"/>
    <property type="match status" value="3"/>
</dbReference>
<sequence>MDIAKQDVILIVDDNSTNLKMLFSFLKDSGFKVLVANDGESAIEKLQEVSPDLILLDVMMPGIDGFETCHRLKASVATKDIPVIFMTVLSETVDKLKGLSLGAVDYITKPFQQEEVLARVRLHLKMRNLTKTLEEQNVLLKQEIEARLQAETELQNLTQELEQRVEERTAELTHTLHNLQQTQVQLLENEALLRTVVTNAPIILYALDSEGVITLSEGKGLEALGQKPGQTVGQSAFELYRNYPKILEDLRRGLAGKQSSCITQIGDVVYDNQAIPLRDKNGQVIGLIGVATDITQFKQAQDALSLSEKRFRLAVDHFPDTFVIYDANRQFQFVNAHGVRIGGLPELALIGHTDEEIHPPEITNAYLPHLLKAVETRTSQTAECTITLPTVGKVTFIVIYIPLLDERGEIYQILGIRHNITEQKIAEEKLKESHEFLQTVLDTNPNLIFVKDSQGKLVLGNQAFADFVGVNAEKLQGTTDAELYPNQEDVQRFIAQDQEVFTTLKQKFITEELYHTRMGEVQWFQTIKKPIFSSDGQVAQVLGVSTNITQRKLAEIQIQESLREKEVLLQEIHHRVKNNLQVILSLLDLQSQHIKEQATLEIFRESCSRVRSMALVHETFYKSKHFAKINFTEYIQDLTSYLFATYGVNIETINLELELDEVSLNIDTAIPCGLIVNELVSNALKYAFPNLPKGIIYVALDSDEKYHILTVKDNGIGLPLGFNIQALKSLGLQLVSVLTAQLEGTLELDRTQGTEFRIRFPKIIDVK</sequence>
<reference evidence="8" key="1">
    <citation type="submission" date="2021-05" db="EMBL/GenBank/DDBJ databases">
        <authorList>
            <person name="Pietrasiak N."/>
            <person name="Ward R."/>
            <person name="Stajich J.E."/>
            <person name="Kurbessoian T."/>
        </authorList>
    </citation>
    <scope>NUCLEOTIDE SEQUENCE</scope>
    <source>
        <strain evidence="8">CPER-KK1</strain>
    </source>
</reference>
<protein>
    <submittedName>
        <fullName evidence="8">PAS domain-containing protein</fullName>
    </submittedName>
</protein>
<dbReference type="InterPro" id="IPR000014">
    <property type="entry name" value="PAS"/>
</dbReference>
<feature type="domain" description="Response regulatory" evidence="5">
    <location>
        <begin position="8"/>
        <end position="124"/>
    </location>
</feature>
<dbReference type="GO" id="GO:0016301">
    <property type="term" value="F:kinase activity"/>
    <property type="evidence" value="ECO:0007669"/>
    <property type="project" value="UniProtKB-KW"/>
</dbReference>
<dbReference type="InterPro" id="IPR005467">
    <property type="entry name" value="His_kinase_dom"/>
</dbReference>
<feature type="domain" description="PAS" evidence="6">
    <location>
        <begin position="307"/>
        <end position="359"/>
    </location>
</feature>
<feature type="domain" description="PAC" evidence="7">
    <location>
        <begin position="507"/>
        <end position="560"/>
    </location>
</feature>
<evidence type="ECO:0000313" key="9">
    <source>
        <dbReference type="Proteomes" id="UP000753908"/>
    </source>
</evidence>
<dbReference type="SMART" id="SM00387">
    <property type="entry name" value="HATPase_c"/>
    <property type="match status" value="1"/>
</dbReference>
<dbReference type="Gene3D" id="3.30.565.10">
    <property type="entry name" value="Histidine kinase-like ATPase, C-terminal domain"/>
    <property type="match status" value="1"/>
</dbReference>
<feature type="domain" description="PAC" evidence="7">
    <location>
        <begin position="380"/>
        <end position="432"/>
    </location>
</feature>
<dbReference type="CDD" id="cd19920">
    <property type="entry name" value="REC_PA4781-like"/>
    <property type="match status" value="1"/>
</dbReference>
<dbReference type="Pfam" id="PF08448">
    <property type="entry name" value="PAS_4"/>
    <property type="match status" value="3"/>
</dbReference>
<dbReference type="Pfam" id="PF02518">
    <property type="entry name" value="HATPase_c"/>
    <property type="match status" value="1"/>
</dbReference>
<accession>A0A951PGL1</accession>
<dbReference type="Proteomes" id="UP000753908">
    <property type="component" value="Unassembled WGS sequence"/>
</dbReference>
<dbReference type="SUPFAM" id="SSF52172">
    <property type="entry name" value="CheY-like"/>
    <property type="match status" value="1"/>
</dbReference>
<dbReference type="InterPro" id="IPR036890">
    <property type="entry name" value="HATPase_C_sf"/>
</dbReference>
<feature type="domain" description="Histidine kinase" evidence="4">
    <location>
        <begin position="571"/>
        <end position="764"/>
    </location>
</feature>
<dbReference type="InterPro" id="IPR011495">
    <property type="entry name" value="Sig_transdc_His_kin_sub2_dim/P"/>
</dbReference>
<proteinExistence type="predicted"/>
<comment type="caution">
    <text evidence="8">The sequence shown here is derived from an EMBL/GenBank/DDBJ whole genome shotgun (WGS) entry which is preliminary data.</text>
</comment>
<feature type="modified residue" description="4-aspartylphosphate" evidence="2">
    <location>
        <position position="57"/>
    </location>
</feature>
<evidence type="ECO:0000256" key="3">
    <source>
        <dbReference type="SAM" id="Coils"/>
    </source>
</evidence>
<evidence type="ECO:0000259" key="7">
    <source>
        <dbReference type="PROSITE" id="PS50113"/>
    </source>
</evidence>
<keyword evidence="2" id="KW-0597">Phosphoprotein</keyword>
<dbReference type="Gene3D" id="3.40.50.2300">
    <property type="match status" value="1"/>
</dbReference>
<dbReference type="InterPro" id="IPR003594">
    <property type="entry name" value="HATPase_dom"/>
</dbReference>
<feature type="domain" description="PAC" evidence="7">
    <location>
        <begin position="255"/>
        <end position="306"/>
    </location>
</feature>
<dbReference type="PANTHER" id="PTHR43065">
    <property type="entry name" value="SENSOR HISTIDINE KINASE"/>
    <property type="match status" value="1"/>
</dbReference>
<dbReference type="AlphaFoldDB" id="A0A951PGL1"/>
<dbReference type="InterPro" id="IPR035965">
    <property type="entry name" value="PAS-like_dom_sf"/>
</dbReference>
<dbReference type="InterPro" id="IPR001610">
    <property type="entry name" value="PAC"/>
</dbReference>
<dbReference type="SUPFAM" id="SSF55874">
    <property type="entry name" value="ATPase domain of HSP90 chaperone/DNA topoisomerase II/histidine kinase"/>
    <property type="match status" value="1"/>
</dbReference>
<feature type="coiled-coil region" evidence="3">
    <location>
        <begin position="126"/>
        <end position="171"/>
    </location>
</feature>
<dbReference type="PROSITE" id="PS50110">
    <property type="entry name" value="RESPONSE_REGULATORY"/>
    <property type="match status" value="1"/>
</dbReference>
<dbReference type="PANTHER" id="PTHR43065:SF23">
    <property type="entry name" value="SENSOR HISTIDINE KINASE PDTAS"/>
    <property type="match status" value="1"/>
</dbReference>
<dbReference type="SMART" id="SM00091">
    <property type="entry name" value="PAS"/>
    <property type="match status" value="3"/>
</dbReference>
<name>A0A951PGL1_9CYAN</name>
<gene>
    <name evidence="8" type="ORF">KME25_03045</name>
</gene>
<reference evidence="8" key="2">
    <citation type="journal article" date="2022" name="Microbiol. Resour. Announc.">
        <title>Metagenome Sequencing to Explore Phylogenomics of Terrestrial Cyanobacteria.</title>
        <authorList>
            <person name="Ward R.D."/>
            <person name="Stajich J.E."/>
            <person name="Johansen J.R."/>
            <person name="Huntemann M."/>
            <person name="Clum A."/>
            <person name="Foster B."/>
            <person name="Foster B."/>
            <person name="Roux S."/>
            <person name="Palaniappan K."/>
            <person name="Varghese N."/>
            <person name="Mukherjee S."/>
            <person name="Reddy T.B.K."/>
            <person name="Daum C."/>
            <person name="Copeland A."/>
            <person name="Chen I.A."/>
            <person name="Ivanova N.N."/>
            <person name="Kyrpides N.C."/>
            <person name="Shapiro N."/>
            <person name="Eloe-Fadrosh E.A."/>
            <person name="Pietrasiak N."/>
        </authorList>
    </citation>
    <scope>NUCLEOTIDE SEQUENCE</scope>
    <source>
        <strain evidence="8">CPER-KK1</strain>
    </source>
</reference>
<dbReference type="Gene3D" id="3.30.450.20">
    <property type="entry name" value="PAS domain"/>
    <property type="match status" value="3"/>
</dbReference>
<feature type="domain" description="PAS" evidence="6">
    <location>
        <begin position="433"/>
        <end position="507"/>
    </location>
</feature>
<evidence type="ECO:0000313" key="8">
    <source>
        <dbReference type="EMBL" id="MBW4543415.1"/>
    </source>
</evidence>
<dbReference type="SMART" id="SM00448">
    <property type="entry name" value="REC"/>
    <property type="match status" value="1"/>
</dbReference>
<dbReference type="InterPro" id="IPR000700">
    <property type="entry name" value="PAS-assoc_C"/>
</dbReference>
<dbReference type="InterPro" id="IPR013656">
    <property type="entry name" value="PAS_4"/>
</dbReference>
<dbReference type="EMBL" id="JAHHIF010000003">
    <property type="protein sequence ID" value="MBW4543415.1"/>
    <property type="molecule type" value="Genomic_DNA"/>
</dbReference>
<dbReference type="NCBIfam" id="TIGR00229">
    <property type="entry name" value="sensory_box"/>
    <property type="match status" value="3"/>
</dbReference>
<evidence type="ECO:0000259" key="4">
    <source>
        <dbReference type="PROSITE" id="PS50109"/>
    </source>
</evidence>
<dbReference type="Pfam" id="PF07568">
    <property type="entry name" value="HisKA_2"/>
    <property type="match status" value="1"/>
</dbReference>
<dbReference type="SUPFAM" id="SSF55785">
    <property type="entry name" value="PYP-like sensor domain (PAS domain)"/>
    <property type="match status" value="3"/>
</dbReference>
<dbReference type="Pfam" id="PF00072">
    <property type="entry name" value="Response_reg"/>
    <property type="match status" value="1"/>
</dbReference>
<evidence type="ECO:0000259" key="5">
    <source>
        <dbReference type="PROSITE" id="PS50110"/>
    </source>
</evidence>
<keyword evidence="1" id="KW-0808">Transferase</keyword>
<evidence type="ECO:0000256" key="2">
    <source>
        <dbReference type="PROSITE-ProRule" id="PRU00169"/>
    </source>
</evidence>
<dbReference type="GO" id="GO:0000160">
    <property type="term" value="P:phosphorelay signal transduction system"/>
    <property type="evidence" value="ECO:0007669"/>
    <property type="project" value="InterPro"/>
</dbReference>
<dbReference type="InterPro" id="IPR011006">
    <property type="entry name" value="CheY-like_superfamily"/>
</dbReference>
<dbReference type="CDD" id="cd00130">
    <property type="entry name" value="PAS"/>
    <property type="match status" value="2"/>
</dbReference>
<dbReference type="PROSITE" id="PS50112">
    <property type="entry name" value="PAS"/>
    <property type="match status" value="2"/>
</dbReference>
<dbReference type="PROSITE" id="PS50109">
    <property type="entry name" value="HIS_KIN"/>
    <property type="match status" value="1"/>
</dbReference>
<dbReference type="SMART" id="SM00086">
    <property type="entry name" value="PAC"/>
    <property type="match status" value="3"/>
</dbReference>